<keyword evidence="6" id="KW-0864">Zinc transport</keyword>
<keyword evidence="8 10" id="KW-0472">Membrane</keyword>
<evidence type="ECO:0000256" key="8">
    <source>
        <dbReference type="ARBA" id="ARBA00023136"/>
    </source>
</evidence>
<organism evidence="13 14">
    <name type="scientific">Equus przewalskii</name>
    <name type="common">Przewalski's horse</name>
    <name type="synonym">Equus caballus przewalskii</name>
    <dbReference type="NCBI Taxonomy" id="9798"/>
    <lineage>
        <taxon>Eukaryota</taxon>
        <taxon>Metazoa</taxon>
        <taxon>Chordata</taxon>
        <taxon>Craniata</taxon>
        <taxon>Vertebrata</taxon>
        <taxon>Euteleostomi</taxon>
        <taxon>Mammalia</taxon>
        <taxon>Eutheria</taxon>
        <taxon>Laurasiatheria</taxon>
        <taxon>Perissodactyla</taxon>
        <taxon>Equidae</taxon>
        <taxon>Equus</taxon>
    </lineage>
</organism>
<accession>A0ABM4MZN4</accession>
<evidence type="ECO:0000256" key="2">
    <source>
        <dbReference type="ARBA" id="ARBA00008873"/>
    </source>
</evidence>
<feature type="transmembrane region" description="Helical" evidence="10">
    <location>
        <begin position="112"/>
        <end position="133"/>
    </location>
</feature>
<feature type="domain" description="Cation efflux protein transmembrane" evidence="11">
    <location>
        <begin position="12"/>
        <end position="244"/>
    </location>
</feature>
<dbReference type="Gene3D" id="1.20.1510.10">
    <property type="entry name" value="Cation efflux protein transmembrane domain"/>
    <property type="match status" value="1"/>
</dbReference>
<keyword evidence="6" id="KW-0406">Ion transport</keyword>
<evidence type="ECO:0000256" key="3">
    <source>
        <dbReference type="ARBA" id="ARBA00022448"/>
    </source>
</evidence>
<evidence type="ECO:0000256" key="5">
    <source>
        <dbReference type="ARBA" id="ARBA00022833"/>
    </source>
</evidence>
<dbReference type="Proteomes" id="UP001652662">
    <property type="component" value="Chromosome 31"/>
</dbReference>
<dbReference type="Pfam" id="PF01545">
    <property type="entry name" value="Cation_efflux"/>
    <property type="match status" value="1"/>
</dbReference>
<keyword evidence="4 10" id="KW-0812">Transmembrane</keyword>
<dbReference type="InterPro" id="IPR002524">
    <property type="entry name" value="Cation_efflux"/>
</dbReference>
<feature type="transmembrane region" description="Helical" evidence="10">
    <location>
        <begin position="37"/>
        <end position="58"/>
    </location>
</feature>
<evidence type="ECO:0000313" key="13">
    <source>
        <dbReference type="Proteomes" id="UP001652662"/>
    </source>
</evidence>
<reference evidence="14" key="1">
    <citation type="submission" date="2025-08" db="UniProtKB">
        <authorList>
            <consortium name="RefSeq"/>
        </authorList>
    </citation>
    <scope>IDENTIFICATION</scope>
    <source>
        <tissue evidence="14">Blood</tissue>
    </source>
</reference>
<evidence type="ECO:0000259" key="12">
    <source>
        <dbReference type="Pfam" id="PF16916"/>
    </source>
</evidence>
<evidence type="ECO:0000256" key="1">
    <source>
        <dbReference type="ARBA" id="ARBA00004141"/>
    </source>
</evidence>
<evidence type="ECO:0000256" key="9">
    <source>
        <dbReference type="SAM" id="MobiDB-lite"/>
    </source>
</evidence>
<proteinExistence type="inferred from homology"/>
<evidence type="ECO:0000256" key="4">
    <source>
        <dbReference type="ARBA" id="ARBA00022692"/>
    </source>
</evidence>
<dbReference type="InterPro" id="IPR027470">
    <property type="entry name" value="Cation_efflux_CTD"/>
</dbReference>
<evidence type="ECO:0000256" key="7">
    <source>
        <dbReference type="ARBA" id="ARBA00022989"/>
    </source>
</evidence>
<keyword evidence="13" id="KW-1185">Reference proteome</keyword>
<comment type="similarity">
    <text evidence="2">Belongs to the cation diffusion facilitator (CDF) transporter (TC 2.A.4) family. SLC30A subfamily.</text>
</comment>
<feature type="region of interest" description="Disordered" evidence="9">
    <location>
        <begin position="147"/>
        <end position="166"/>
    </location>
</feature>
<dbReference type="GeneID" id="103566420"/>
<dbReference type="PANTHER" id="PTHR45820:SF3">
    <property type="entry name" value="CALCIUM_MANGANESE ANTIPORTER SLC30A10"/>
    <property type="match status" value="1"/>
</dbReference>
<feature type="transmembrane region" description="Helical" evidence="10">
    <location>
        <begin position="178"/>
        <end position="201"/>
    </location>
</feature>
<feature type="transmembrane region" description="Helical" evidence="10">
    <location>
        <begin position="78"/>
        <end position="100"/>
    </location>
</feature>
<dbReference type="PANTHER" id="PTHR45820">
    <property type="entry name" value="FI23527P1"/>
    <property type="match status" value="1"/>
</dbReference>
<feature type="transmembrane region" description="Helical" evidence="10">
    <location>
        <begin position="221"/>
        <end position="244"/>
    </location>
</feature>
<name>A0ABM4MZN4_EQUPR</name>
<feature type="compositionally biased region" description="Polar residues" evidence="9">
    <location>
        <begin position="147"/>
        <end position="158"/>
    </location>
</feature>
<dbReference type="NCBIfam" id="TIGR01297">
    <property type="entry name" value="CDF"/>
    <property type="match status" value="1"/>
</dbReference>
<dbReference type="InterPro" id="IPR058533">
    <property type="entry name" value="Cation_efflux_TM"/>
</dbReference>
<comment type="subcellular location">
    <subcellularLocation>
        <location evidence="1">Membrane</location>
        <topology evidence="1">Multi-pass membrane protein</topology>
    </subcellularLocation>
</comment>
<evidence type="ECO:0000256" key="10">
    <source>
        <dbReference type="SAM" id="Phobius"/>
    </source>
</evidence>
<keyword evidence="3" id="KW-0813">Transport</keyword>
<dbReference type="SUPFAM" id="SSF161111">
    <property type="entry name" value="Cation efflux protein transmembrane domain-like"/>
    <property type="match status" value="1"/>
</dbReference>
<evidence type="ECO:0000313" key="14">
    <source>
        <dbReference type="RefSeq" id="XP_070458157.1"/>
    </source>
</evidence>
<protein>
    <submittedName>
        <fullName evidence="14">Calcium/manganese antiporter SLC30A10 isoform X2</fullName>
    </submittedName>
</protein>
<dbReference type="Pfam" id="PF16916">
    <property type="entry name" value="ZT_dimer"/>
    <property type="match status" value="1"/>
</dbReference>
<keyword evidence="5" id="KW-0862">Zinc</keyword>
<feature type="transmembrane region" description="Helical" evidence="10">
    <location>
        <begin position="12"/>
        <end position="31"/>
    </location>
</feature>
<feature type="domain" description="Cation efflux protein cytoplasmic" evidence="12">
    <location>
        <begin position="248"/>
        <end position="321"/>
    </location>
</feature>
<gene>
    <name evidence="14" type="primary">SLC30A10</name>
</gene>
<evidence type="ECO:0000259" key="11">
    <source>
        <dbReference type="Pfam" id="PF01545"/>
    </source>
</evidence>
<sequence>MGRYSGRSCRLVLMCIVSFFLFVMELVIAYVGNSLSLASDAFAVVSHLVSMIIGLVGVRASSVTQHRKSTFGFIRADVLGAFGNSIFAVALMFSILIEAIKRYVNPQKTEEPLLVLSAGIIGLFFNALNYVIFLDCCYCTARRPQGDTETGDSLNTQNEPEETVKKQKKSEALNIRGVLLHVMGDALGSVIVVITAIIFYVRPLKTEDPCNWQCYIDPSLTVVMVIIILSSAFPLIKETAVILLQMVPKGVNMEELMSKLSKVPGISSVHEVHIWELVSGKIIATLHIKFQKDGDYQDASIKIREIFHEAGIHSVTVQFEKVDVREPPEQGDLLLCSSPCISKSCEKQLCCPPRPLPLAHVNGCAEHNGSPPLDTHQSDSLGRQETTEVTIEVSLDGSLSEHGQALSKTQEDQCYVNSTHF</sequence>
<dbReference type="InterPro" id="IPR027469">
    <property type="entry name" value="Cation_efflux_TMD_sf"/>
</dbReference>
<keyword evidence="7 10" id="KW-1133">Transmembrane helix</keyword>
<dbReference type="RefSeq" id="XP_070458157.1">
    <property type="nucleotide sequence ID" value="XM_070602056.1"/>
</dbReference>
<evidence type="ECO:0000256" key="6">
    <source>
        <dbReference type="ARBA" id="ARBA00022906"/>
    </source>
</evidence>